<reference evidence="1" key="2">
    <citation type="submission" date="2015-06" db="UniProtKB">
        <authorList>
            <consortium name="EnsemblPlants"/>
        </authorList>
    </citation>
    <scope>IDENTIFICATION</scope>
</reference>
<dbReference type="EnsemblPlants" id="ORUFI08G23170.1">
    <property type="protein sequence ID" value="ORUFI08G23170.1"/>
    <property type="gene ID" value="ORUFI08G23170"/>
</dbReference>
<keyword evidence="2" id="KW-1185">Reference proteome</keyword>
<name>A0A0E0QLA7_ORYRU</name>
<sequence>MGGSTTLTPFVTGGRPVRRFLDTPLSEESRLGVAPTSGFGSHDKTGQIFQAEAEGRRKEANGSAQLLAEERNGLKMAQTERMAYQNYT</sequence>
<protein>
    <submittedName>
        <fullName evidence="1">Uncharacterized protein</fullName>
    </submittedName>
</protein>
<dbReference type="Proteomes" id="UP000008022">
    <property type="component" value="Unassembled WGS sequence"/>
</dbReference>
<reference evidence="2" key="1">
    <citation type="submission" date="2013-06" db="EMBL/GenBank/DDBJ databases">
        <authorList>
            <person name="Zhao Q."/>
        </authorList>
    </citation>
    <scope>NUCLEOTIDE SEQUENCE</scope>
    <source>
        <strain evidence="2">cv. W1943</strain>
    </source>
</reference>
<organism evidence="1 2">
    <name type="scientific">Oryza rufipogon</name>
    <name type="common">Brownbeard rice</name>
    <name type="synonym">Asian wild rice</name>
    <dbReference type="NCBI Taxonomy" id="4529"/>
    <lineage>
        <taxon>Eukaryota</taxon>
        <taxon>Viridiplantae</taxon>
        <taxon>Streptophyta</taxon>
        <taxon>Embryophyta</taxon>
        <taxon>Tracheophyta</taxon>
        <taxon>Spermatophyta</taxon>
        <taxon>Magnoliopsida</taxon>
        <taxon>Liliopsida</taxon>
        <taxon>Poales</taxon>
        <taxon>Poaceae</taxon>
        <taxon>BOP clade</taxon>
        <taxon>Oryzoideae</taxon>
        <taxon>Oryzeae</taxon>
        <taxon>Oryzinae</taxon>
        <taxon>Oryza</taxon>
    </lineage>
</organism>
<dbReference type="Gramene" id="ORUFI08G23170.1">
    <property type="protein sequence ID" value="ORUFI08G23170.1"/>
    <property type="gene ID" value="ORUFI08G23170"/>
</dbReference>
<accession>A0A0E0QLA7</accession>
<evidence type="ECO:0000313" key="2">
    <source>
        <dbReference type="Proteomes" id="UP000008022"/>
    </source>
</evidence>
<evidence type="ECO:0000313" key="1">
    <source>
        <dbReference type="EnsemblPlants" id="ORUFI08G23170.1"/>
    </source>
</evidence>
<dbReference type="AlphaFoldDB" id="A0A0E0QLA7"/>
<dbReference type="HOGENOM" id="CLU_2473000_0_0_1"/>
<proteinExistence type="predicted"/>